<keyword evidence="4" id="KW-1185">Reference proteome</keyword>
<evidence type="ECO:0000313" key="3">
    <source>
        <dbReference type="EMBL" id="RXZ51804.1"/>
    </source>
</evidence>
<evidence type="ECO:0000259" key="2">
    <source>
        <dbReference type="PROSITE" id="PS51352"/>
    </source>
</evidence>
<evidence type="ECO:0000256" key="1">
    <source>
        <dbReference type="SAM" id="SignalP"/>
    </source>
</evidence>
<dbReference type="GO" id="GO:0005975">
    <property type="term" value="P:carbohydrate metabolic process"/>
    <property type="evidence" value="ECO:0007669"/>
    <property type="project" value="UniProtKB-ARBA"/>
</dbReference>
<dbReference type="CDD" id="cd02966">
    <property type="entry name" value="TlpA_like_family"/>
    <property type="match status" value="1"/>
</dbReference>
<dbReference type="InterPro" id="IPR013766">
    <property type="entry name" value="Thioredoxin_domain"/>
</dbReference>
<gene>
    <name evidence="3" type="ORF">ESO86_00620</name>
</gene>
<proteinExistence type="predicted"/>
<evidence type="ECO:0000313" key="4">
    <source>
        <dbReference type="Proteomes" id="UP000292881"/>
    </source>
</evidence>
<organism evidence="3 4">
    <name type="scientific">Agromyces binzhouensis</name>
    <dbReference type="NCBI Taxonomy" id="1817495"/>
    <lineage>
        <taxon>Bacteria</taxon>
        <taxon>Bacillati</taxon>
        <taxon>Actinomycetota</taxon>
        <taxon>Actinomycetes</taxon>
        <taxon>Micrococcales</taxon>
        <taxon>Microbacteriaceae</taxon>
        <taxon>Agromyces</taxon>
    </lineage>
</organism>
<dbReference type="Gene3D" id="2.60.40.10">
    <property type="entry name" value="Immunoglobulins"/>
    <property type="match status" value="1"/>
</dbReference>
<name>A0A4Q2JWL6_9MICO</name>
<dbReference type="SUPFAM" id="SSF49373">
    <property type="entry name" value="Invasin/intimin cell-adhesion fragments"/>
    <property type="match status" value="1"/>
</dbReference>
<feature type="signal peptide" evidence="1">
    <location>
        <begin position="1"/>
        <end position="27"/>
    </location>
</feature>
<dbReference type="Proteomes" id="UP000292881">
    <property type="component" value="Unassembled WGS sequence"/>
</dbReference>
<reference evidence="3 4" key="1">
    <citation type="submission" date="2019-01" db="EMBL/GenBank/DDBJ databases">
        <authorList>
            <person name="Li J."/>
        </authorList>
    </citation>
    <scope>NUCLEOTIDE SEQUENCE [LARGE SCALE GENOMIC DNA]</scope>
    <source>
        <strain evidence="3 4">CGMCC 4.7180</strain>
    </source>
</reference>
<dbReference type="SUPFAM" id="SSF52833">
    <property type="entry name" value="Thioredoxin-like"/>
    <property type="match status" value="1"/>
</dbReference>
<dbReference type="InterPro" id="IPR036249">
    <property type="entry name" value="Thioredoxin-like_sf"/>
</dbReference>
<dbReference type="Gene3D" id="3.40.30.10">
    <property type="entry name" value="Glutaredoxin"/>
    <property type="match status" value="1"/>
</dbReference>
<comment type="caution">
    <text evidence="3">The sequence shown here is derived from an EMBL/GenBank/DDBJ whole genome shotgun (WGS) entry which is preliminary data.</text>
</comment>
<dbReference type="Pfam" id="PF00085">
    <property type="entry name" value="Thioredoxin"/>
    <property type="match status" value="1"/>
</dbReference>
<feature type="domain" description="Thioredoxin" evidence="2">
    <location>
        <begin position="136"/>
        <end position="301"/>
    </location>
</feature>
<dbReference type="InterPro" id="IPR013783">
    <property type="entry name" value="Ig-like_fold"/>
</dbReference>
<feature type="chain" id="PRO_5020563035" evidence="1">
    <location>
        <begin position="28"/>
        <end position="486"/>
    </location>
</feature>
<sequence>MKTLATHVAAAAVVAMALAAGVTPAVAADGVPEMILFDDPYYSAPVGEEFAGPIRAVVTDDAGQPVVGVEVTLSVVPDTWQGATVALDTYSAITGADGAIVVHATAGDIGGRAVLRADVGDDVRTGAWMFMRPPGFRPGEQLAGIDAEGEDGARHNLRDTVQKGTYTIVDVCAAWCGPCRFYAPMLRDASAKLATDYKVDLAIVTVLQQGANAGEPSTRSDAVAWEESLELTNTVLHAEGDSDSDLARAAEFFLLDDDAGVGQAVPTSLLIGPDGTILDRVVGAQASVEEIIQRVLDSGAKAHRPKAPKPDKSLTGERVTATLDGDSASVVFDPSGTQQYEQTPLGILGHRSDDTDPSIAVRNFSFYEPSGLPSSGELTLSLERLDRTDAKEPLTSSTLYVWVTGLLTPGDFDRQAGAWVELPATSVKGVTTVDIDLAALRIPYEQALRSGEYEDYGTIGELTDADIDALVANIAGVEVEAVFARK</sequence>
<dbReference type="InterPro" id="IPR008964">
    <property type="entry name" value="Invasin/intimin_cell_adhesion"/>
</dbReference>
<protein>
    <submittedName>
        <fullName evidence="3">TlpA family protein disulfide reductase</fullName>
    </submittedName>
</protein>
<dbReference type="EMBL" id="SDPL01000003">
    <property type="protein sequence ID" value="RXZ51804.1"/>
    <property type="molecule type" value="Genomic_DNA"/>
</dbReference>
<keyword evidence="1" id="KW-0732">Signal</keyword>
<dbReference type="RefSeq" id="WP_129232965.1">
    <property type="nucleotide sequence ID" value="NZ_SDPL01000003.1"/>
</dbReference>
<dbReference type="OrthoDB" id="3881096at2"/>
<dbReference type="AlphaFoldDB" id="A0A4Q2JWL6"/>
<accession>A0A4Q2JWL6</accession>
<dbReference type="PROSITE" id="PS51352">
    <property type="entry name" value="THIOREDOXIN_2"/>
    <property type="match status" value="1"/>
</dbReference>